<dbReference type="NCBIfam" id="TIGR00256">
    <property type="entry name" value="D-aminoacyl-tRNA deacylase"/>
    <property type="match status" value="1"/>
</dbReference>
<dbReference type="HAMAP" id="MF_00518">
    <property type="entry name" value="Deacylase_Dtd"/>
    <property type="match status" value="1"/>
</dbReference>
<comment type="function">
    <text evidence="2">An aminoacyl-tRNA editing enzyme that deacylates mischarged D-aminoacyl-tRNAs. Also deacylates mischarged glycyl-tRNA(Ala), protecting cells against glycine mischarging by AlaRS. Acts via tRNA-based rather than protein-based catalysis; rejects L-amino acids rather than detecting D-amino acids in the active site. By recycling D-aminoacyl-tRNA to D-amino acids and free tRNA molecules, this enzyme counteracts the toxicity associated with the formation of D-aminoacyl-tRNA entities in vivo and helps enforce protein L-homochirality.</text>
</comment>
<evidence type="ECO:0000256" key="1">
    <source>
        <dbReference type="ARBA" id="ARBA00009673"/>
    </source>
</evidence>
<dbReference type="Gene3D" id="3.50.80.10">
    <property type="entry name" value="D-tyrosyl-tRNA(Tyr) deacylase"/>
    <property type="match status" value="1"/>
</dbReference>
<keyword evidence="2" id="KW-0963">Cytoplasm</keyword>
<protein>
    <recommendedName>
        <fullName evidence="2">D-aminoacyl-tRNA deacylase</fullName>
        <shortName evidence="2">DTD</shortName>
        <ecNumber evidence="2">3.1.1.96</ecNumber>
    </recommendedName>
    <alternativeName>
        <fullName evidence="2">Gly-tRNA(Ala) deacylase</fullName>
        <ecNumber evidence="2">3.1.1.-</ecNumber>
    </alternativeName>
</protein>
<feature type="short sequence motif" description="Gly-cisPro motif, important for rejection of L-amino acids" evidence="2">
    <location>
        <begin position="137"/>
        <end position="138"/>
    </location>
</feature>
<dbReference type="PANTHER" id="PTHR10472">
    <property type="entry name" value="D-TYROSYL-TRNA TYR DEACYLASE"/>
    <property type="match status" value="1"/>
</dbReference>
<sequence length="145" mass="15264">MRAVVQRVVRAEVRVDGPEGPEVVGALDGPGLLVLLGVTHDDGPDQVAFMARKIAELRLLREEVSVAASGAGVLLVSQFTLYGDTRKGRRPTWNAAAPGPVAEPLVEAVALALRERGVPVETGRFGADMAVESVNDGPFTLLLEA</sequence>
<dbReference type="GO" id="GO:0051499">
    <property type="term" value="F:D-aminoacyl-tRNA deacylase activity"/>
    <property type="evidence" value="ECO:0007669"/>
    <property type="project" value="UniProtKB-EC"/>
</dbReference>
<evidence type="ECO:0000313" key="4">
    <source>
        <dbReference type="Proteomes" id="UP001589748"/>
    </source>
</evidence>
<accession>A0ABV5LPL7</accession>
<comment type="catalytic activity">
    <reaction evidence="2">
        <text>a D-aminoacyl-tRNA + H2O = a tRNA + a D-alpha-amino acid + H(+)</text>
        <dbReference type="Rhea" id="RHEA:13953"/>
        <dbReference type="Rhea" id="RHEA-COMP:10123"/>
        <dbReference type="Rhea" id="RHEA-COMP:10124"/>
        <dbReference type="ChEBI" id="CHEBI:15377"/>
        <dbReference type="ChEBI" id="CHEBI:15378"/>
        <dbReference type="ChEBI" id="CHEBI:59871"/>
        <dbReference type="ChEBI" id="CHEBI:78442"/>
        <dbReference type="ChEBI" id="CHEBI:79333"/>
        <dbReference type="EC" id="3.1.1.96"/>
    </reaction>
</comment>
<dbReference type="RefSeq" id="WP_380139524.1">
    <property type="nucleotide sequence ID" value="NZ_JBHLUI010000012.1"/>
</dbReference>
<reference evidence="3 4" key="1">
    <citation type="submission" date="2024-09" db="EMBL/GenBank/DDBJ databases">
        <authorList>
            <person name="Sun Q."/>
            <person name="Mori K."/>
        </authorList>
    </citation>
    <scope>NUCLEOTIDE SEQUENCE [LARGE SCALE GENOMIC DNA]</scope>
    <source>
        <strain evidence="3 4">TISTR 1856</strain>
    </source>
</reference>
<dbReference type="EC" id="3.1.1.-" evidence="2"/>
<comment type="domain">
    <text evidence="2">A Gly-cisPro motif from one monomer fits into the active site of the other monomer to allow specific chiral rejection of L-amino acids.</text>
</comment>
<name>A0ABV5LPL7_9ACTN</name>
<keyword evidence="2" id="KW-0820">tRNA-binding</keyword>
<dbReference type="PANTHER" id="PTHR10472:SF5">
    <property type="entry name" value="D-AMINOACYL-TRNA DEACYLASE 1"/>
    <property type="match status" value="1"/>
</dbReference>
<evidence type="ECO:0000313" key="3">
    <source>
        <dbReference type="EMBL" id="MFB9376016.1"/>
    </source>
</evidence>
<gene>
    <name evidence="2 3" type="primary">dtd</name>
    <name evidence="3" type="ORF">ACFFVI_03445</name>
</gene>
<dbReference type="SUPFAM" id="SSF69500">
    <property type="entry name" value="DTD-like"/>
    <property type="match status" value="1"/>
</dbReference>
<keyword evidence="2 3" id="KW-0378">Hydrolase</keyword>
<keyword evidence="2" id="KW-0694">RNA-binding</keyword>
<comment type="caution">
    <text evidence="3">The sequence shown here is derived from an EMBL/GenBank/DDBJ whole genome shotgun (WGS) entry which is preliminary data.</text>
</comment>
<comment type="similarity">
    <text evidence="1 2">Belongs to the DTD family.</text>
</comment>
<dbReference type="Pfam" id="PF02580">
    <property type="entry name" value="Tyr_Deacylase"/>
    <property type="match status" value="1"/>
</dbReference>
<organism evidence="3 4">
    <name type="scientific">Kineococcus gynurae</name>
    <dbReference type="NCBI Taxonomy" id="452979"/>
    <lineage>
        <taxon>Bacteria</taxon>
        <taxon>Bacillati</taxon>
        <taxon>Actinomycetota</taxon>
        <taxon>Actinomycetes</taxon>
        <taxon>Kineosporiales</taxon>
        <taxon>Kineosporiaceae</taxon>
        <taxon>Kineococcus</taxon>
    </lineage>
</organism>
<comment type="subunit">
    <text evidence="2">Homodimer.</text>
</comment>
<dbReference type="EMBL" id="JBHMDM010000001">
    <property type="protein sequence ID" value="MFB9376016.1"/>
    <property type="molecule type" value="Genomic_DNA"/>
</dbReference>
<evidence type="ECO:0000256" key="2">
    <source>
        <dbReference type="HAMAP-Rule" id="MF_00518"/>
    </source>
</evidence>
<proteinExistence type="inferred from homology"/>
<dbReference type="InterPro" id="IPR003732">
    <property type="entry name" value="Daa-tRNA_deacyls_DTD"/>
</dbReference>
<comment type="subcellular location">
    <subcellularLocation>
        <location evidence="2">Cytoplasm</location>
    </subcellularLocation>
</comment>
<dbReference type="InterPro" id="IPR023509">
    <property type="entry name" value="DTD-like_sf"/>
</dbReference>
<comment type="catalytic activity">
    <reaction evidence="2">
        <text>glycyl-tRNA(Ala) + H2O = tRNA(Ala) + glycine + H(+)</text>
        <dbReference type="Rhea" id="RHEA:53744"/>
        <dbReference type="Rhea" id="RHEA-COMP:9657"/>
        <dbReference type="Rhea" id="RHEA-COMP:13640"/>
        <dbReference type="ChEBI" id="CHEBI:15377"/>
        <dbReference type="ChEBI" id="CHEBI:15378"/>
        <dbReference type="ChEBI" id="CHEBI:57305"/>
        <dbReference type="ChEBI" id="CHEBI:78442"/>
        <dbReference type="ChEBI" id="CHEBI:78522"/>
    </reaction>
</comment>
<keyword evidence="4" id="KW-1185">Reference proteome</keyword>
<dbReference type="Proteomes" id="UP001589748">
    <property type="component" value="Unassembled WGS sequence"/>
</dbReference>
<dbReference type="EC" id="3.1.1.96" evidence="2"/>